<evidence type="ECO:0000259" key="1">
    <source>
        <dbReference type="PROSITE" id="PS51736"/>
    </source>
</evidence>
<evidence type="ECO:0000313" key="3">
    <source>
        <dbReference type="Proteomes" id="UP000609323"/>
    </source>
</evidence>
<gene>
    <name evidence="2" type="ORF">GCM10010917_19830</name>
</gene>
<dbReference type="Proteomes" id="UP000609323">
    <property type="component" value="Unassembled WGS sequence"/>
</dbReference>
<dbReference type="Gene3D" id="3.40.50.1390">
    <property type="entry name" value="Resolvase, N-terminal catalytic domain"/>
    <property type="match status" value="1"/>
</dbReference>
<dbReference type="PANTHER" id="PTHR30461:SF23">
    <property type="entry name" value="DNA RECOMBINASE-RELATED"/>
    <property type="match status" value="1"/>
</dbReference>
<accession>A0ABQ1G1H2</accession>
<name>A0ABQ1G1H2_9BACL</name>
<dbReference type="PROSITE" id="PS51736">
    <property type="entry name" value="RECOMBINASES_3"/>
    <property type="match status" value="1"/>
</dbReference>
<dbReference type="InterPro" id="IPR006119">
    <property type="entry name" value="Resolv_N"/>
</dbReference>
<dbReference type="SUPFAM" id="SSF53041">
    <property type="entry name" value="Resolvase-like"/>
    <property type="match status" value="1"/>
</dbReference>
<dbReference type="RefSeq" id="WP_229752614.1">
    <property type="nucleotide sequence ID" value="NZ_BMHF01000005.1"/>
</dbReference>
<dbReference type="EMBL" id="BMHF01000005">
    <property type="protein sequence ID" value="GGA34573.1"/>
    <property type="molecule type" value="Genomic_DNA"/>
</dbReference>
<proteinExistence type="predicted"/>
<dbReference type="CDD" id="cd00338">
    <property type="entry name" value="Ser_Recombinase"/>
    <property type="match status" value="1"/>
</dbReference>
<sequence>MAIKRNELEQREIDDDPEGYAERQLAEILGERVASKKEELFTINNQFHRMINLLIEKDTFRAERVLRNLNKLTINVEFLDFFCSLFDYNYTYLTTDERTELIDYIGGYLMNRVAVYVRVSTEEQADEGYSIEGQLQMAKEYCDNKGLNIVGRYQDEGISGKDIKGRHDMQRLLGRV</sequence>
<comment type="caution">
    <text evidence="2">The sequence shown here is derived from an EMBL/GenBank/DDBJ whole genome shotgun (WGS) entry which is preliminary data.</text>
</comment>
<organism evidence="2 3">
    <name type="scientific">Paenibacillus physcomitrellae</name>
    <dbReference type="NCBI Taxonomy" id="1619311"/>
    <lineage>
        <taxon>Bacteria</taxon>
        <taxon>Bacillati</taxon>
        <taxon>Bacillota</taxon>
        <taxon>Bacilli</taxon>
        <taxon>Bacillales</taxon>
        <taxon>Paenibacillaceae</taxon>
        <taxon>Paenibacillus</taxon>
    </lineage>
</organism>
<dbReference type="InterPro" id="IPR036162">
    <property type="entry name" value="Resolvase-like_N_sf"/>
</dbReference>
<dbReference type="PANTHER" id="PTHR30461">
    <property type="entry name" value="DNA-INVERTASE FROM LAMBDOID PROPHAGE"/>
    <property type="match status" value="1"/>
</dbReference>
<keyword evidence="3" id="KW-1185">Reference proteome</keyword>
<protein>
    <recommendedName>
        <fullName evidence="1">Resolvase/invertase-type recombinase catalytic domain-containing protein</fullName>
    </recommendedName>
</protein>
<evidence type="ECO:0000313" key="2">
    <source>
        <dbReference type="EMBL" id="GGA34573.1"/>
    </source>
</evidence>
<feature type="domain" description="Resolvase/invertase-type recombinase catalytic" evidence="1">
    <location>
        <begin position="112"/>
        <end position="176"/>
    </location>
</feature>
<reference evidence="3" key="1">
    <citation type="journal article" date="2019" name="Int. J. Syst. Evol. Microbiol.">
        <title>The Global Catalogue of Microorganisms (GCM) 10K type strain sequencing project: providing services to taxonomists for standard genome sequencing and annotation.</title>
        <authorList>
            <consortium name="The Broad Institute Genomics Platform"/>
            <consortium name="The Broad Institute Genome Sequencing Center for Infectious Disease"/>
            <person name="Wu L."/>
            <person name="Ma J."/>
        </authorList>
    </citation>
    <scope>NUCLEOTIDE SEQUENCE [LARGE SCALE GENOMIC DNA]</scope>
    <source>
        <strain evidence="3">CGMCC 1.15044</strain>
    </source>
</reference>
<dbReference type="Pfam" id="PF00239">
    <property type="entry name" value="Resolvase"/>
    <property type="match status" value="1"/>
</dbReference>
<dbReference type="InterPro" id="IPR050639">
    <property type="entry name" value="SSR_resolvase"/>
</dbReference>